<dbReference type="EMBL" id="BNEC01000005">
    <property type="protein sequence ID" value="GHI69657.1"/>
    <property type="molecule type" value="Genomic_DNA"/>
</dbReference>
<protein>
    <submittedName>
        <fullName evidence="2">Uncharacterized protein</fullName>
    </submittedName>
</protein>
<reference evidence="3" key="1">
    <citation type="submission" date="2023-07" db="EMBL/GenBank/DDBJ databases">
        <title>Whole genome shotgun sequence of Streptomyces nojiriensis NBRC 13794.</title>
        <authorList>
            <person name="Komaki H."/>
            <person name="Tamura T."/>
        </authorList>
    </citation>
    <scope>NUCLEOTIDE SEQUENCE [LARGE SCALE GENOMIC DNA]</scope>
    <source>
        <strain evidence="3">NBRC 13794</strain>
    </source>
</reference>
<evidence type="ECO:0000256" key="1">
    <source>
        <dbReference type="SAM" id="Phobius"/>
    </source>
</evidence>
<evidence type="ECO:0000313" key="2">
    <source>
        <dbReference type="EMBL" id="GHI69657.1"/>
    </source>
</evidence>
<dbReference type="Proteomes" id="UP000613974">
    <property type="component" value="Unassembled WGS sequence"/>
</dbReference>
<keyword evidence="1" id="KW-0812">Transmembrane</keyword>
<feature type="transmembrane region" description="Helical" evidence="1">
    <location>
        <begin position="12"/>
        <end position="32"/>
    </location>
</feature>
<accession>A0ABQ3SNE4</accession>
<proteinExistence type="predicted"/>
<keyword evidence="1" id="KW-0472">Membrane</keyword>
<name>A0ABQ3SNE4_9ACTN</name>
<organism evidence="2 3">
    <name type="scientific">Streptomyces nojiriensis</name>
    <dbReference type="NCBI Taxonomy" id="66374"/>
    <lineage>
        <taxon>Bacteria</taxon>
        <taxon>Bacillati</taxon>
        <taxon>Actinomycetota</taxon>
        <taxon>Actinomycetes</taxon>
        <taxon>Kitasatosporales</taxon>
        <taxon>Streptomycetaceae</taxon>
        <taxon>Streptomyces</taxon>
    </lineage>
</organism>
<keyword evidence="3" id="KW-1185">Reference proteome</keyword>
<evidence type="ECO:0000313" key="3">
    <source>
        <dbReference type="Proteomes" id="UP000613974"/>
    </source>
</evidence>
<dbReference type="RefSeq" id="WP_189746733.1">
    <property type="nucleotide sequence ID" value="NZ_BMRL01000023.1"/>
</dbReference>
<keyword evidence="1" id="KW-1133">Transmembrane helix</keyword>
<sequence>MAGLSGPQRVAVWVVALVAGAAAVGLIGVAVLVDLDTGDRTASIVGAVVSLAGLAVSVVALVRTSSSAGSGGRRVRAGRGGVAAGGDVIGNAIGDGSEVVGRLNPPAPGGRRGLAADVEAGRDGVAAAGDVRDNAIGDNSERR</sequence>
<gene>
    <name evidence="2" type="ORF">Snoj_35750</name>
</gene>
<comment type="caution">
    <text evidence="2">The sequence shown here is derived from an EMBL/GenBank/DDBJ whole genome shotgun (WGS) entry which is preliminary data.</text>
</comment>
<dbReference type="GeneID" id="95587922"/>
<feature type="transmembrane region" description="Helical" evidence="1">
    <location>
        <begin position="44"/>
        <end position="64"/>
    </location>
</feature>